<reference evidence="2 3" key="1">
    <citation type="submission" date="2015-01" db="EMBL/GenBank/DDBJ databases">
        <title>The Genome Sequence of Ochroconis gallopava CBS43764.</title>
        <authorList>
            <consortium name="The Broad Institute Genomics Platform"/>
            <person name="Cuomo C."/>
            <person name="de Hoog S."/>
            <person name="Gorbushina A."/>
            <person name="Stielow B."/>
            <person name="Teixiera M."/>
            <person name="Abouelleil A."/>
            <person name="Chapman S.B."/>
            <person name="Priest M."/>
            <person name="Young S.K."/>
            <person name="Wortman J."/>
            <person name="Nusbaum C."/>
            <person name="Birren B."/>
        </authorList>
    </citation>
    <scope>NUCLEOTIDE SEQUENCE [LARGE SCALE GENOMIC DNA]</scope>
    <source>
        <strain evidence="2 3">CBS 43764</strain>
    </source>
</reference>
<dbReference type="Pfam" id="PF12223">
    <property type="entry name" value="DUF3602"/>
    <property type="match status" value="1"/>
</dbReference>
<feature type="region of interest" description="Disordered" evidence="1">
    <location>
        <begin position="180"/>
        <end position="225"/>
    </location>
</feature>
<proteinExistence type="predicted"/>
<dbReference type="GeneID" id="27308593"/>
<sequence length="225" mass="24742">MQTFSSWRLGSTFPPYLRASPPTPLPSLTGSEQNFISSVHPISPRSIRKPLPSVICTSHPKKPHCKQLLIAHTFCTMSRNYSITEPHPSVASAHYASYGRGGAGNYVRINPKNITNGATAEGPASVTKLRTPPPDSYFAAGRGGAGNVHRESERAIFSFDEELERQQKMLDHQTPYYHIGRGGAGNLVEEQPKRRSSASSSESTHSVRHSMEAGLNKIRDSFSRR</sequence>
<dbReference type="RefSeq" id="XP_016218536.1">
    <property type="nucleotide sequence ID" value="XM_016353383.1"/>
</dbReference>
<dbReference type="HOGENOM" id="CLU_101051_0_1_1"/>
<evidence type="ECO:0000256" key="1">
    <source>
        <dbReference type="SAM" id="MobiDB-lite"/>
    </source>
</evidence>
<dbReference type="InParanoid" id="A0A0D1Z6S6"/>
<name>A0A0D1Z6S6_9PEZI</name>
<gene>
    <name evidence="2" type="ORF">PV09_00620</name>
</gene>
<dbReference type="InterPro" id="IPR053203">
    <property type="entry name" value="Cisplatin_resist-associated"/>
</dbReference>
<dbReference type="InterPro" id="IPR022024">
    <property type="entry name" value="DUF3602"/>
</dbReference>
<organism evidence="2 3">
    <name type="scientific">Verruconis gallopava</name>
    <dbReference type="NCBI Taxonomy" id="253628"/>
    <lineage>
        <taxon>Eukaryota</taxon>
        <taxon>Fungi</taxon>
        <taxon>Dikarya</taxon>
        <taxon>Ascomycota</taxon>
        <taxon>Pezizomycotina</taxon>
        <taxon>Dothideomycetes</taxon>
        <taxon>Pleosporomycetidae</taxon>
        <taxon>Venturiales</taxon>
        <taxon>Sympoventuriaceae</taxon>
        <taxon>Verruconis</taxon>
    </lineage>
</organism>
<dbReference type="VEuPathDB" id="FungiDB:PV09_00620"/>
<dbReference type="AlphaFoldDB" id="A0A0D1Z6S6"/>
<dbReference type="PANTHER" id="PTHR34693">
    <property type="entry name" value="PROTEIN PAR32"/>
    <property type="match status" value="1"/>
</dbReference>
<dbReference type="PANTHER" id="PTHR34693:SF2">
    <property type="entry name" value="DUF3602 DOMAIN-CONTAINING PROTEIN"/>
    <property type="match status" value="1"/>
</dbReference>
<dbReference type="EMBL" id="KN847530">
    <property type="protein sequence ID" value="KIW08667.1"/>
    <property type="molecule type" value="Genomic_DNA"/>
</dbReference>
<accession>A0A0D1Z6S6</accession>
<dbReference type="OrthoDB" id="5424462at2759"/>
<evidence type="ECO:0000313" key="2">
    <source>
        <dbReference type="EMBL" id="KIW08667.1"/>
    </source>
</evidence>
<dbReference type="Proteomes" id="UP000053259">
    <property type="component" value="Unassembled WGS sequence"/>
</dbReference>
<protein>
    <submittedName>
        <fullName evidence="2">Uncharacterized protein</fullName>
    </submittedName>
</protein>
<evidence type="ECO:0000313" key="3">
    <source>
        <dbReference type="Proteomes" id="UP000053259"/>
    </source>
</evidence>
<keyword evidence="3" id="KW-1185">Reference proteome</keyword>